<evidence type="ECO:0000256" key="2">
    <source>
        <dbReference type="ARBA" id="ARBA00022801"/>
    </source>
</evidence>
<dbReference type="InterPro" id="IPR015797">
    <property type="entry name" value="NUDIX_hydrolase-like_dom_sf"/>
</dbReference>
<keyword evidence="6" id="KW-1185">Reference proteome</keyword>
<dbReference type="Gene3D" id="3.90.79.10">
    <property type="entry name" value="Nucleoside Triphosphate Pyrophosphohydrolase"/>
    <property type="match status" value="1"/>
</dbReference>
<gene>
    <name evidence="5" type="ORF">ACFP81_07815</name>
</gene>
<dbReference type="Proteomes" id="UP001596297">
    <property type="component" value="Unassembled WGS sequence"/>
</dbReference>
<dbReference type="PROSITE" id="PS00893">
    <property type="entry name" value="NUDIX_BOX"/>
    <property type="match status" value="1"/>
</dbReference>
<organism evidence="5 6">
    <name type="scientific">Deinococcus lacus</name>
    <dbReference type="NCBI Taxonomy" id="392561"/>
    <lineage>
        <taxon>Bacteria</taxon>
        <taxon>Thermotogati</taxon>
        <taxon>Deinococcota</taxon>
        <taxon>Deinococci</taxon>
        <taxon>Deinococcales</taxon>
        <taxon>Deinococcaceae</taxon>
        <taxon>Deinococcus</taxon>
    </lineage>
</organism>
<accession>A0ABW1YCV8</accession>
<dbReference type="PRINTS" id="PR00502">
    <property type="entry name" value="NUDIXFAMILY"/>
</dbReference>
<sequence>MPDYIADLRARLGNAPVNLMGAAGLIFDAQGRILLERLVGRGDVWSLPGGLCELAEAPEQALRREVREETGLEVRAADLITLHTTPLKTLSNGHQASFYTALYCVTDWQGTPQPDGLEVERLEWFAVSALPPLRGYIGRWAAEWLTSQPTTSPGA</sequence>
<name>A0ABW1YCV8_9DEIO</name>
<dbReference type="InterPro" id="IPR020084">
    <property type="entry name" value="NUDIX_hydrolase_CS"/>
</dbReference>
<feature type="domain" description="Nudix hydrolase" evidence="4">
    <location>
        <begin position="17"/>
        <end position="147"/>
    </location>
</feature>
<dbReference type="PANTHER" id="PTHR43046">
    <property type="entry name" value="GDP-MANNOSE MANNOSYL HYDROLASE"/>
    <property type="match status" value="1"/>
</dbReference>
<comment type="cofactor">
    <cofactor evidence="1">
        <name>Mg(2+)</name>
        <dbReference type="ChEBI" id="CHEBI:18420"/>
    </cofactor>
</comment>
<dbReference type="SUPFAM" id="SSF55811">
    <property type="entry name" value="Nudix"/>
    <property type="match status" value="1"/>
</dbReference>
<evidence type="ECO:0000256" key="3">
    <source>
        <dbReference type="RuleBase" id="RU003476"/>
    </source>
</evidence>
<evidence type="ECO:0000313" key="5">
    <source>
        <dbReference type="EMBL" id="MFC6591921.1"/>
    </source>
</evidence>
<keyword evidence="2 3" id="KW-0378">Hydrolase</keyword>
<comment type="similarity">
    <text evidence="3">Belongs to the Nudix hydrolase family.</text>
</comment>
<evidence type="ECO:0000313" key="6">
    <source>
        <dbReference type="Proteomes" id="UP001596297"/>
    </source>
</evidence>
<evidence type="ECO:0000259" key="4">
    <source>
        <dbReference type="PROSITE" id="PS51462"/>
    </source>
</evidence>
<reference evidence="6" key="1">
    <citation type="journal article" date="2019" name="Int. J. Syst. Evol. Microbiol.">
        <title>The Global Catalogue of Microorganisms (GCM) 10K type strain sequencing project: providing services to taxonomists for standard genome sequencing and annotation.</title>
        <authorList>
            <consortium name="The Broad Institute Genomics Platform"/>
            <consortium name="The Broad Institute Genome Sequencing Center for Infectious Disease"/>
            <person name="Wu L."/>
            <person name="Ma J."/>
        </authorList>
    </citation>
    <scope>NUCLEOTIDE SEQUENCE [LARGE SCALE GENOMIC DNA]</scope>
    <source>
        <strain evidence="6">CGMCC 1.15772</strain>
    </source>
</reference>
<proteinExistence type="inferred from homology"/>
<dbReference type="PANTHER" id="PTHR43046:SF2">
    <property type="entry name" value="8-OXO-DGTP DIPHOSPHATASE-RELATED"/>
    <property type="match status" value="1"/>
</dbReference>
<dbReference type="RefSeq" id="WP_380082937.1">
    <property type="nucleotide sequence ID" value="NZ_JBHSWD010000001.1"/>
</dbReference>
<dbReference type="EMBL" id="JBHSWD010000001">
    <property type="protein sequence ID" value="MFC6591921.1"/>
    <property type="molecule type" value="Genomic_DNA"/>
</dbReference>
<dbReference type="PROSITE" id="PS51462">
    <property type="entry name" value="NUDIX"/>
    <property type="match status" value="1"/>
</dbReference>
<dbReference type="InterPro" id="IPR000086">
    <property type="entry name" value="NUDIX_hydrolase_dom"/>
</dbReference>
<protein>
    <submittedName>
        <fullName evidence="5">NUDIX domain-containing protein</fullName>
    </submittedName>
</protein>
<evidence type="ECO:0000256" key="1">
    <source>
        <dbReference type="ARBA" id="ARBA00001946"/>
    </source>
</evidence>
<dbReference type="Pfam" id="PF00293">
    <property type="entry name" value="NUDIX"/>
    <property type="match status" value="1"/>
</dbReference>
<comment type="caution">
    <text evidence="5">The sequence shown here is derived from an EMBL/GenBank/DDBJ whole genome shotgun (WGS) entry which is preliminary data.</text>
</comment>
<dbReference type="InterPro" id="IPR020476">
    <property type="entry name" value="Nudix_hydrolase"/>
</dbReference>